<dbReference type="EMBL" id="KV425556">
    <property type="protein sequence ID" value="KZT28793.1"/>
    <property type="molecule type" value="Genomic_DNA"/>
</dbReference>
<name>A0A165UW79_9AGAM</name>
<dbReference type="AlphaFoldDB" id="A0A165UW79"/>
<evidence type="ECO:0000313" key="2">
    <source>
        <dbReference type="EMBL" id="KZT28793.1"/>
    </source>
</evidence>
<sequence>MLRASVLALFLPWVQALFPPSRPHELVVHRHKECTFLALRETQLHRGLRDEPGSYLVEHLPSTHVPLDGRHSHGSDEVERVRFFSYDKQVLWAQARQLCGHESTWRHTVFLDNDSIRPEEFAGTQEVLSAPGSVAFPLKVPALTIEPLILSGKSANRVDLVFFADGYTEEEHPKFLEDAQRLAQDISSNQTFNTVKPLLNFWAAFTPSQESGIGVGGKPKDTAFGLYRDGTELRGVYYSKPDQARAACFSMGDKCDYPILMGNDPLYGGLGGEFTVITPSLANGALVLRHELGHSVIDVGEEYDGGYAYFGVNAAHGLNASWKQWLSEPFAEPPRVERSVMPMQNYAWTMLNTTDPWSTTFNSSGMYSRYLVRFSLSGIPEKAALSVEFNGEDLGWVPRKDIGVDRWHYDIHSHDALSEGVHEVKFSLNDKGLEGIAQLCSVEILEFGTEKEFNSTAGYYGLFPTFSEQNETTYRPTNEDCLMRIVTTPNFCSACTEGLWMSLLKRVHLIDDIYTGCRQDVSGEWKRTIGLELVPLAQFREDPVVPKESYTVVWSKGGKILDELTNKTNIVVDDEAGITYSVSVEFATEEVRVDKEGYLKALGEFILLSKCSG</sequence>
<evidence type="ECO:0000313" key="3">
    <source>
        <dbReference type="Proteomes" id="UP000076761"/>
    </source>
</evidence>
<feature type="signal peptide" evidence="1">
    <location>
        <begin position="1"/>
        <end position="16"/>
    </location>
</feature>
<reference evidence="2 3" key="1">
    <citation type="journal article" date="2016" name="Mol. Biol. Evol.">
        <title>Comparative Genomics of Early-Diverging Mushroom-Forming Fungi Provides Insights into the Origins of Lignocellulose Decay Capabilities.</title>
        <authorList>
            <person name="Nagy L.G."/>
            <person name="Riley R."/>
            <person name="Tritt A."/>
            <person name="Adam C."/>
            <person name="Daum C."/>
            <person name="Floudas D."/>
            <person name="Sun H."/>
            <person name="Yadav J.S."/>
            <person name="Pangilinan J."/>
            <person name="Larsson K.H."/>
            <person name="Matsuura K."/>
            <person name="Barry K."/>
            <person name="Labutti K."/>
            <person name="Kuo R."/>
            <person name="Ohm R.A."/>
            <person name="Bhattacharya S.S."/>
            <person name="Shirouzu T."/>
            <person name="Yoshinaga Y."/>
            <person name="Martin F.M."/>
            <person name="Grigoriev I.V."/>
            <person name="Hibbett D.S."/>
        </authorList>
    </citation>
    <scope>NUCLEOTIDE SEQUENCE [LARGE SCALE GENOMIC DNA]</scope>
    <source>
        <strain evidence="2 3">HHB14362 ss-1</strain>
    </source>
</reference>
<dbReference type="Pfam" id="PF09471">
    <property type="entry name" value="Peptidase_M64"/>
    <property type="match status" value="1"/>
</dbReference>
<proteinExistence type="predicted"/>
<gene>
    <name evidence="2" type="ORF">NEOLEDRAFT_1175632</name>
</gene>
<protein>
    <recommendedName>
        <fullName evidence="4">IgA peptidase M64-domain-containing protein</fullName>
    </recommendedName>
</protein>
<evidence type="ECO:0000256" key="1">
    <source>
        <dbReference type="SAM" id="SignalP"/>
    </source>
</evidence>
<dbReference type="InParanoid" id="A0A165UW79"/>
<dbReference type="OrthoDB" id="2961863at2759"/>
<accession>A0A165UW79</accession>
<organism evidence="2 3">
    <name type="scientific">Neolentinus lepideus HHB14362 ss-1</name>
    <dbReference type="NCBI Taxonomy" id="1314782"/>
    <lineage>
        <taxon>Eukaryota</taxon>
        <taxon>Fungi</taxon>
        <taxon>Dikarya</taxon>
        <taxon>Basidiomycota</taxon>
        <taxon>Agaricomycotina</taxon>
        <taxon>Agaricomycetes</taxon>
        <taxon>Gloeophyllales</taxon>
        <taxon>Gloeophyllaceae</taxon>
        <taxon>Neolentinus</taxon>
    </lineage>
</organism>
<keyword evidence="3" id="KW-1185">Reference proteome</keyword>
<evidence type="ECO:0008006" key="4">
    <source>
        <dbReference type="Google" id="ProtNLM"/>
    </source>
</evidence>
<dbReference type="Gene3D" id="3.40.390.10">
    <property type="entry name" value="Collagenase (Catalytic Domain)"/>
    <property type="match status" value="1"/>
</dbReference>
<dbReference type="Proteomes" id="UP000076761">
    <property type="component" value="Unassembled WGS sequence"/>
</dbReference>
<feature type="chain" id="PRO_5007867798" description="IgA peptidase M64-domain-containing protein" evidence="1">
    <location>
        <begin position="17"/>
        <end position="613"/>
    </location>
</feature>
<dbReference type="GO" id="GO:0008237">
    <property type="term" value="F:metallopeptidase activity"/>
    <property type="evidence" value="ECO:0007669"/>
    <property type="project" value="InterPro"/>
</dbReference>
<keyword evidence="1" id="KW-0732">Signal</keyword>
<dbReference type="InterPro" id="IPR019026">
    <property type="entry name" value="Peptidase_M64_IgA"/>
</dbReference>
<dbReference type="InterPro" id="IPR024079">
    <property type="entry name" value="MetalloPept_cat_dom_sf"/>
</dbReference>